<dbReference type="OrthoDB" id="361494at2759"/>
<dbReference type="Gene3D" id="2.130.10.10">
    <property type="entry name" value="YVTN repeat-like/Quinoprotein amine dehydrogenase"/>
    <property type="match status" value="1"/>
</dbReference>
<dbReference type="PANTHER" id="PTHR47822:SF3">
    <property type="entry name" value="ANAPHASE-PROMOTING COMPLEX SUBUNIT 4-LIKE WD40 DOMAIN-CONTAINING PROTEIN"/>
    <property type="match status" value="1"/>
</dbReference>
<evidence type="ECO:0000313" key="3">
    <source>
        <dbReference type="Proteomes" id="UP000287033"/>
    </source>
</evidence>
<dbReference type="InterPro" id="IPR036322">
    <property type="entry name" value="WD40_repeat_dom_sf"/>
</dbReference>
<feature type="compositionally biased region" description="Polar residues" evidence="1">
    <location>
        <begin position="168"/>
        <end position="178"/>
    </location>
</feature>
<dbReference type="SMART" id="SM00320">
    <property type="entry name" value="WD40"/>
    <property type="match status" value="2"/>
</dbReference>
<feature type="non-terminal residue" evidence="2">
    <location>
        <position position="200"/>
    </location>
</feature>
<dbReference type="Proteomes" id="UP000287033">
    <property type="component" value="Unassembled WGS sequence"/>
</dbReference>
<comment type="caution">
    <text evidence="2">The sequence shown here is derived from an EMBL/GenBank/DDBJ whole genome shotgun (WGS) entry which is preliminary data.</text>
</comment>
<dbReference type="AlphaFoldDB" id="A0A401TR84"/>
<evidence type="ECO:0000313" key="2">
    <source>
        <dbReference type="EMBL" id="GCC45146.1"/>
    </source>
</evidence>
<dbReference type="SUPFAM" id="SSF50978">
    <property type="entry name" value="WD40 repeat-like"/>
    <property type="match status" value="1"/>
</dbReference>
<feature type="region of interest" description="Disordered" evidence="1">
    <location>
        <begin position="145"/>
        <end position="200"/>
    </location>
</feature>
<proteinExistence type="predicted"/>
<sequence>MAGRKLKDALLTVGELAQSPGTELYTELCIRQQVSLSKDPYGIYSICFTGDAQQLAVGFGNGAVQVLNPEKGTVIRELSPGHRARQAVTAMSYFPKHWNILVTAGADGIISVYNTDTGWEALTINGTVGFSGFLQLSTDLVIREGQGGQMGTRRLHTSRAKADGETETPPNSRPNNPSEMGVTVKTGPRQEHQRPGAPFP</sequence>
<name>A0A401TR84_CHIPU</name>
<dbReference type="PANTHER" id="PTHR47822">
    <property type="entry name" value="CARBOHYDRATE BINDING DOMAIN CONTAINING PROTEIN"/>
    <property type="match status" value="1"/>
</dbReference>
<dbReference type="InterPro" id="IPR015943">
    <property type="entry name" value="WD40/YVTN_repeat-like_dom_sf"/>
</dbReference>
<evidence type="ECO:0000256" key="1">
    <source>
        <dbReference type="SAM" id="MobiDB-lite"/>
    </source>
</evidence>
<accession>A0A401TR84</accession>
<dbReference type="InterPro" id="IPR001680">
    <property type="entry name" value="WD40_rpt"/>
</dbReference>
<keyword evidence="3" id="KW-1185">Reference proteome</keyword>
<protein>
    <submittedName>
        <fullName evidence="2">Uncharacterized protein</fullName>
    </submittedName>
</protein>
<gene>
    <name evidence="2" type="ORF">chiPu_0029429</name>
</gene>
<reference evidence="2 3" key="1">
    <citation type="journal article" date="2018" name="Nat. Ecol. Evol.">
        <title>Shark genomes provide insights into elasmobranch evolution and the origin of vertebrates.</title>
        <authorList>
            <person name="Hara Y"/>
            <person name="Yamaguchi K"/>
            <person name="Onimaru K"/>
            <person name="Kadota M"/>
            <person name="Koyanagi M"/>
            <person name="Keeley SD"/>
            <person name="Tatsumi K"/>
            <person name="Tanaka K"/>
            <person name="Motone F"/>
            <person name="Kageyama Y"/>
            <person name="Nozu R"/>
            <person name="Adachi N"/>
            <person name="Nishimura O"/>
            <person name="Nakagawa R"/>
            <person name="Tanegashima C"/>
            <person name="Kiyatake I"/>
            <person name="Matsumoto R"/>
            <person name="Murakumo K"/>
            <person name="Nishida K"/>
            <person name="Terakita A"/>
            <person name="Kuratani S"/>
            <person name="Sato K"/>
            <person name="Hyodo S Kuraku.S."/>
        </authorList>
    </citation>
    <scope>NUCLEOTIDE SEQUENCE [LARGE SCALE GENOMIC DNA]</scope>
</reference>
<organism evidence="2 3">
    <name type="scientific">Chiloscyllium punctatum</name>
    <name type="common">Brownbanded bambooshark</name>
    <name type="synonym">Hemiscyllium punctatum</name>
    <dbReference type="NCBI Taxonomy" id="137246"/>
    <lineage>
        <taxon>Eukaryota</taxon>
        <taxon>Metazoa</taxon>
        <taxon>Chordata</taxon>
        <taxon>Craniata</taxon>
        <taxon>Vertebrata</taxon>
        <taxon>Chondrichthyes</taxon>
        <taxon>Elasmobranchii</taxon>
        <taxon>Galeomorphii</taxon>
        <taxon>Galeoidea</taxon>
        <taxon>Orectolobiformes</taxon>
        <taxon>Hemiscylliidae</taxon>
        <taxon>Chiloscyllium</taxon>
    </lineage>
</organism>
<dbReference type="EMBL" id="BEZZ01156516">
    <property type="protein sequence ID" value="GCC45146.1"/>
    <property type="molecule type" value="Genomic_DNA"/>
</dbReference>